<dbReference type="OrthoDB" id="10027956at2759"/>
<protein>
    <recommendedName>
        <fullName evidence="6">HMG box domain-containing protein</fullName>
    </recommendedName>
</protein>
<dbReference type="EMBL" id="JAFBMS010000005">
    <property type="protein sequence ID" value="KAG9352573.1"/>
    <property type="molecule type" value="Genomic_DNA"/>
</dbReference>
<feature type="DNA-binding region" description="HMG box" evidence="4">
    <location>
        <begin position="159"/>
        <end position="218"/>
    </location>
</feature>
<feature type="compositionally biased region" description="Low complexity" evidence="5">
    <location>
        <begin position="107"/>
        <end position="118"/>
    </location>
</feature>
<feature type="compositionally biased region" description="Polar residues" evidence="5">
    <location>
        <begin position="435"/>
        <end position="447"/>
    </location>
</feature>
<feature type="region of interest" description="Disordered" evidence="5">
    <location>
        <begin position="1"/>
        <end position="56"/>
    </location>
</feature>
<dbReference type="Gene3D" id="1.10.30.10">
    <property type="entry name" value="High mobility group box domain"/>
    <property type="match status" value="1"/>
</dbReference>
<dbReference type="InterPro" id="IPR009071">
    <property type="entry name" value="HMG_box_dom"/>
</dbReference>
<reference evidence="7" key="1">
    <citation type="thesis" date="2021" institute="BYU ScholarsArchive" country="Provo, UT, USA">
        <title>Applications of and Algorithms for Genome Assembly and Genomic Analyses with an Emphasis on Marine Teleosts.</title>
        <authorList>
            <person name="Pickett B.D."/>
        </authorList>
    </citation>
    <scope>NUCLEOTIDE SEQUENCE</scope>
    <source>
        <strain evidence="7">HI-2016</strain>
    </source>
</reference>
<feature type="compositionally biased region" description="Polar residues" evidence="5">
    <location>
        <begin position="397"/>
        <end position="411"/>
    </location>
</feature>
<sequence length="507" mass="55423">MLRGTFVPKKKKPSRPRKKRKRGEGGRRKGGRRGEGRRRRKNMGQAHLRQYHPNPSMVMRSIINMNNPSAMMSGNQLSTINQSQLNAQLGLNMNGPNIPHTSPSPPASKSATPSPSSSINEEDPDDSNRQVIGEKRPAPDAAKKPKTPKKKKKKDPNEPQKPVSAYALFFRDTQAAIKGQNPNATFGEVSKIVASMWDGLGEEQKQAAAESAEAQTMRSVQQTLASTNLSPSLMLSPPPAPPLSALQQALPCSIAPKPLHMRLPGGQLVAPVPPAGPPGGAPSQMMGGGGAMAMGGAMGAGPGAGPQLSPPMQPAQRHQQFQQQLRHQHIQQQMQQQHFQQHLQQQLQQHHLQQQQQLQLHQHMQQMQQLHQHQMQHLQQQQPPHPPQCSPPQRSPGTPQSVGGSVSLGSPQPTPQQQHQSQIQAHAHAHAHAQVLSQIQWQGNNSPAAGLRAHATDKPRGPRHCPRHKPNAFALCLINIRSPAPIKNRKDSLWLLSPATVERSIDF</sequence>
<feature type="region of interest" description="Disordered" evidence="5">
    <location>
        <begin position="89"/>
        <end position="163"/>
    </location>
</feature>
<dbReference type="PANTHER" id="PTHR45781">
    <property type="entry name" value="AGAP000281-PA"/>
    <property type="match status" value="1"/>
</dbReference>
<dbReference type="AlphaFoldDB" id="A0A8T2PGW6"/>
<feature type="region of interest" description="Disordered" evidence="5">
    <location>
        <begin position="358"/>
        <end position="465"/>
    </location>
</feature>
<comment type="subcellular location">
    <subcellularLocation>
        <location evidence="1">Nucleus</location>
    </subcellularLocation>
</comment>
<evidence type="ECO:0000259" key="6">
    <source>
        <dbReference type="PROSITE" id="PS50118"/>
    </source>
</evidence>
<dbReference type="SMART" id="SM00398">
    <property type="entry name" value="HMG"/>
    <property type="match status" value="1"/>
</dbReference>
<feature type="compositionally biased region" description="Low complexity" evidence="5">
    <location>
        <begin position="358"/>
        <end position="382"/>
    </location>
</feature>
<evidence type="ECO:0000256" key="3">
    <source>
        <dbReference type="ARBA" id="ARBA00023242"/>
    </source>
</evidence>
<dbReference type="InterPro" id="IPR051365">
    <property type="entry name" value="TOX_HMG-box_domain"/>
</dbReference>
<dbReference type="PANTHER" id="PTHR45781:SF3">
    <property type="entry name" value="TOX HIGH MOBILITY GROUP BOX FAMILY MEMBER 3"/>
    <property type="match status" value="1"/>
</dbReference>
<feature type="compositionally biased region" description="Low complexity" evidence="5">
    <location>
        <begin position="416"/>
        <end position="426"/>
    </location>
</feature>
<dbReference type="FunFam" id="1.10.30.10:FF:000005">
    <property type="entry name" value="TOX high mobility group box family member 3"/>
    <property type="match status" value="1"/>
</dbReference>
<evidence type="ECO:0000256" key="2">
    <source>
        <dbReference type="ARBA" id="ARBA00023125"/>
    </source>
</evidence>
<evidence type="ECO:0000313" key="7">
    <source>
        <dbReference type="EMBL" id="KAG9352573.1"/>
    </source>
</evidence>
<proteinExistence type="predicted"/>
<keyword evidence="2 4" id="KW-0238">DNA-binding</keyword>
<dbReference type="GO" id="GO:0005634">
    <property type="term" value="C:nucleus"/>
    <property type="evidence" value="ECO:0007669"/>
    <property type="project" value="UniProtKB-SubCell"/>
</dbReference>
<keyword evidence="3 4" id="KW-0539">Nucleus</keyword>
<dbReference type="Proteomes" id="UP000824540">
    <property type="component" value="Unassembled WGS sequence"/>
</dbReference>
<dbReference type="Pfam" id="PF00505">
    <property type="entry name" value="HMG_box"/>
    <property type="match status" value="1"/>
</dbReference>
<feature type="compositionally biased region" description="Low complexity" evidence="5">
    <location>
        <begin position="316"/>
        <end position="337"/>
    </location>
</feature>
<keyword evidence="8" id="KW-1185">Reference proteome</keyword>
<feature type="compositionally biased region" description="Basic and acidic residues" evidence="5">
    <location>
        <begin position="126"/>
        <end position="143"/>
    </location>
</feature>
<evidence type="ECO:0000313" key="8">
    <source>
        <dbReference type="Proteomes" id="UP000824540"/>
    </source>
</evidence>
<dbReference type="GO" id="GO:0031490">
    <property type="term" value="F:chromatin DNA binding"/>
    <property type="evidence" value="ECO:0007669"/>
    <property type="project" value="TreeGrafter"/>
</dbReference>
<name>A0A8T2PGW6_9TELE</name>
<dbReference type="PROSITE" id="PS50118">
    <property type="entry name" value="HMG_BOX_2"/>
    <property type="match status" value="1"/>
</dbReference>
<organism evidence="7 8">
    <name type="scientific">Albula glossodonta</name>
    <name type="common">roundjaw bonefish</name>
    <dbReference type="NCBI Taxonomy" id="121402"/>
    <lineage>
        <taxon>Eukaryota</taxon>
        <taxon>Metazoa</taxon>
        <taxon>Chordata</taxon>
        <taxon>Craniata</taxon>
        <taxon>Vertebrata</taxon>
        <taxon>Euteleostomi</taxon>
        <taxon>Actinopterygii</taxon>
        <taxon>Neopterygii</taxon>
        <taxon>Teleostei</taxon>
        <taxon>Albuliformes</taxon>
        <taxon>Albulidae</taxon>
        <taxon>Albula</taxon>
    </lineage>
</organism>
<gene>
    <name evidence="7" type="ORF">JZ751_020987</name>
</gene>
<evidence type="ECO:0000256" key="4">
    <source>
        <dbReference type="PROSITE-ProRule" id="PRU00267"/>
    </source>
</evidence>
<accession>A0A8T2PGW6</accession>
<feature type="compositionally biased region" description="Basic residues" evidence="5">
    <location>
        <begin position="8"/>
        <end position="42"/>
    </location>
</feature>
<evidence type="ECO:0000256" key="1">
    <source>
        <dbReference type="ARBA" id="ARBA00004123"/>
    </source>
</evidence>
<evidence type="ECO:0000256" key="5">
    <source>
        <dbReference type="SAM" id="MobiDB-lite"/>
    </source>
</evidence>
<feature type="compositionally biased region" description="Pro residues" evidence="5">
    <location>
        <begin position="383"/>
        <end position="394"/>
    </location>
</feature>
<dbReference type="InterPro" id="IPR036910">
    <property type="entry name" value="HMG_box_dom_sf"/>
</dbReference>
<feature type="region of interest" description="Disordered" evidence="5">
    <location>
        <begin position="297"/>
        <end position="337"/>
    </location>
</feature>
<dbReference type="GO" id="GO:0006357">
    <property type="term" value="P:regulation of transcription by RNA polymerase II"/>
    <property type="evidence" value="ECO:0007669"/>
    <property type="project" value="TreeGrafter"/>
</dbReference>
<dbReference type="CDD" id="cd21995">
    <property type="entry name" value="HMG-box_TOX-like"/>
    <property type="match status" value="1"/>
</dbReference>
<feature type="domain" description="HMG box" evidence="6">
    <location>
        <begin position="159"/>
        <end position="218"/>
    </location>
</feature>
<dbReference type="SUPFAM" id="SSF47095">
    <property type="entry name" value="HMG-box"/>
    <property type="match status" value="1"/>
</dbReference>
<feature type="compositionally biased region" description="Basic residues" evidence="5">
    <location>
        <begin position="144"/>
        <end position="154"/>
    </location>
</feature>
<comment type="caution">
    <text evidence="7">The sequence shown here is derived from an EMBL/GenBank/DDBJ whole genome shotgun (WGS) entry which is preliminary data.</text>
</comment>